<sequence length="276" mass="28888">MAKDDRIALIGAGRMGGALATGWFRGKGKIDPENLIVCAPRLPADMSALVREHGIKRIDALGPRTGKDVKIALIAVKPQVFHEIAEDLAAALPEDCLVISVMAGINIRALTDVLGERPVIRAMPNTPTSIGKGMIVCAGNAAGEALRADADRLLKVGGKVEWIDDERLMGAVTGVSGSGPAYFFLLAESLAGAGESLGLPRELAEKLAAETLIGAGELMKASGLTPQELRRQVTSPNGTTQAALDVMMGGSALPELMRHAVAAAERRSRQLGESNR</sequence>
<keyword evidence="4" id="KW-0028">Amino-acid biosynthesis</keyword>
<evidence type="ECO:0000259" key="7">
    <source>
        <dbReference type="Pfam" id="PF14748"/>
    </source>
</evidence>
<evidence type="ECO:0000256" key="2">
    <source>
        <dbReference type="ARBA" id="ARBA00022857"/>
    </source>
</evidence>
<dbReference type="InterPro" id="IPR008927">
    <property type="entry name" value="6-PGluconate_DH-like_C_sf"/>
</dbReference>
<dbReference type="EC" id="1.5.1.2" evidence="4 5"/>
<dbReference type="PANTHER" id="PTHR11645:SF0">
    <property type="entry name" value="PYRROLINE-5-CARBOXYLATE REDUCTASE 3"/>
    <property type="match status" value="1"/>
</dbReference>
<evidence type="ECO:0000256" key="5">
    <source>
        <dbReference type="NCBIfam" id="TIGR00112"/>
    </source>
</evidence>
<keyword evidence="4" id="KW-0641">Proline biosynthesis</keyword>
<comment type="catalytic activity">
    <reaction evidence="4">
        <text>L-proline + NADP(+) = (S)-1-pyrroline-5-carboxylate + NADPH + 2 H(+)</text>
        <dbReference type="Rhea" id="RHEA:14109"/>
        <dbReference type="ChEBI" id="CHEBI:15378"/>
        <dbReference type="ChEBI" id="CHEBI:17388"/>
        <dbReference type="ChEBI" id="CHEBI:57783"/>
        <dbReference type="ChEBI" id="CHEBI:58349"/>
        <dbReference type="ChEBI" id="CHEBI:60039"/>
        <dbReference type="EC" id="1.5.1.2"/>
    </reaction>
</comment>
<keyword evidence="9" id="KW-1185">Reference proteome</keyword>
<comment type="function">
    <text evidence="4">Catalyzes the reduction of 1-pyrroline-5-carboxylate (PCA) to L-proline.</text>
</comment>
<dbReference type="PANTHER" id="PTHR11645">
    <property type="entry name" value="PYRROLINE-5-CARBOXYLATE REDUCTASE"/>
    <property type="match status" value="1"/>
</dbReference>
<gene>
    <name evidence="4 8" type="primary">proC</name>
    <name evidence="8" type="ORF">V0U79_08650</name>
</gene>
<dbReference type="InterPro" id="IPR028939">
    <property type="entry name" value="P5C_Rdtase_cat_N"/>
</dbReference>
<dbReference type="HAMAP" id="MF_01925">
    <property type="entry name" value="P5C_reductase"/>
    <property type="match status" value="1"/>
</dbReference>
<comment type="similarity">
    <text evidence="1 4">Belongs to the pyrroline-5-carboxylate reductase family.</text>
</comment>
<organism evidence="8 9">
    <name type="scientific">Hyphobacterium lacteum</name>
    <dbReference type="NCBI Taxonomy" id="3116575"/>
    <lineage>
        <taxon>Bacteria</taxon>
        <taxon>Pseudomonadati</taxon>
        <taxon>Pseudomonadota</taxon>
        <taxon>Alphaproteobacteria</taxon>
        <taxon>Maricaulales</taxon>
        <taxon>Maricaulaceae</taxon>
        <taxon>Hyphobacterium</taxon>
    </lineage>
</organism>
<feature type="domain" description="Pyrroline-5-carboxylate reductase catalytic N-terminal" evidence="6">
    <location>
        <begin position="6"/>
        <end position="104"/>
    </location>
</feature>
<dbReference type="SUPFAM" id="SSF51735">
    <property type="entry name" value="NAD(P)-binding Rossmann-fold domains"/>
    <property type="match status" value="1"/>
</dbReference>
<feature type="domain" description="Pyrroline-5-carboxylate reductase dimerisation" evidence="7">
    <location>
        <begin position="166"/>
        <end position="271"/>
    </location>
</feature>
<dbReference type="Pfam" id="PF03807">
    <property type="entry name" value="F420_oxidored"/>
    <property type="match status" value="1"/>
</dbReference>
<reference evidence="8 9" key="1">
    <citation type="submission" date="2024-01" db="EMBL/GenBank/DDBJ databases">
        <title>Hyphobacterium bacterium isolated from marine sediment.</title>
        <authorList>
            <person name="Zhao S."/>
        </authorList>
    </citation>
    <scope>NUCLEOTIDE SEQUENCE [LARGE SCALE GENOMIC DNA]</scope>
    <source>
        <strain evidence="9">HN65</strain>
    </source>
</reference>
<evidence type="ECO:0000256" key="4">
    <source>
        <dbReference type="HAMAP-Rule" id="MF_01925"/>
    </source>
</evidence>
<dbReference type="Gene3D" id="3.40.50.720">
    <property type="entry name" value="NAD(P)-binding Rossmann-like Domain"/>
    <property type="match status" value="1"/>
</dbReference>
<comment type="caution">
    <text evidence="8">The sequence shown here is derived from an EMBL/GenBank/DDBJ whole genome shotgun (WGS) entry which is preliminary data.</text>
</comment>
<dbReference type="InterPro" id="IPR029036">
    <property type="entry name" value="P5CR_dimer"/>
</dbReference>
<dbReference type="EMBL" id="JAZDRP010000004">
    <property type="protein sequence ID" value="MEE2526434.1"/>
    <property type="molecule type" value="Genomic_DNA"/>
</dbReference>
<evidence type="ECO:0000259" key="6">
    <source>
        <dbReference type="Pfam" id="PF03807"/>
    </source>
</evidence>
<evidence type="ECO:0000256" key="3">
    <source>
        <dbReference type="ARBA" id="ARBA00023002"/>
    </source>
</evidence>
<dbReference type="SUPFAM" id="SSF48179">
    <property type="entry name" value="6-phosphogluconate dehydrogenase C-terminal domain-like"/>
    <property type="match status" value="1"/>
</dbReference>
<evidence type="ECO:0000313" key="9">
    <source>
        <dbReference type="Proteomes" id="UP001354971"/>
    </source>
</evidence>
<keyword evidence="4" id="KW-0963">Cytoplasm</keyword>
<dbReference type="InterPro" id="IPR000304">
    <property type="entry name" value="Pyrroline-COOH_reductase"/>
</dbReference>
<proteinExistence type="inferred from homology"/>
<comment type="subcellular location">
    <subcellularLocation>
        <location evidence="4">Cytoplasm</location>
    </subcellularLocation>
</comment>
<dbReference type="GO" id="GO:0004735">
    <property type="term" value="F:pyrroline-5-carboxylate reductase activity"/>
    <property type="evidence" value="ECO:0007669"/>
    <property type="project" value="UniProtKB-EC"/>
</dbReference>
<accession>A0ABU7LS68</accession>
<evidence type="ECO:0000313" key="8">
    <source>
        <dbReference type="EMBL" id="MEE2526434.1"/>
    </source>
</evidence>
<name>A0ABU7LS68_9PROT</name>
<keyword evidence="3 4" id="KW-0560">Oxidoreductase</keyword>
<dbReference type="Pfam" id="PF14748">
    <property type="entry name" value="P5CR_dimer"/>
    <property type="match status" value="1"/>
</dbReference>
<evidence type="ECO:0000256" key="1">
    <source>
        <dbReference type="ARBA" id="ARBA00005525"/>
    </source>
</evidence>
<comment type="pathway">
    <text evidence="4">Amino-acid biosynthesis; L-proline biosynthesis; L-proline from L-glutamate 5-semialdehyde: step 1/1.</text>
</comment>
<dbReference type="Gene3D" id="1.10.3730.10">
    <property type="entry name" value="ProC C-terminal domain-like"/>
    <property type="match status" value="1"/>
</dbReference>
<comment type="catalytic activity">
    <reaction evidence="4">
        <text>L-proline + NAD(+) = (S)-1-pyrroline-5-carboxylate + NADH + 2 H(+)</text>
        <dbReference type="Rhea" id="RHEA:14105"/>
        <dbReference type="ChEBI" id="CHEBI:15378"/>
        <dbReference type="ChEBI" id="CHEBI:17388"/>
        <dbReference type="ChEBI" id="CHEBI:57540"/>
        <dbReference type="ChEBI" id="CHEBI:57945"/>
        <dbReference type="ChEBI" id="CHEBI:60039"/>
        <dbReference type="EC" id="1.5.1.2"/>
    </reaction>
</comment>
<dbReference type="PIRSF" id="PIRSF000193">
    <property type="entry name" value="Pyrrol-5-carb_rd"/>
    <property type="match status" value="1"/>
</dbReference>
<protein>
    <recommendedName>
        <fullName evidence="4 5">Pyrroline-5-carboxylate reductase</fullName>
        <shortName evidence="4">P5C reductase</shortName>
        <shortName evidence="4">P5CR</shortName>
        <ecNumber evidence="4 5">1.5.1.2</ecNumber>
    </recommendedName>
    <alternativeName>
        <fullName evidence="4">PCA reductase</fullName>
    </alternativeName>
</protein>
<dbReference type="InterPro" id="IPR036291">
    <property type="entry name" value="NAD(P)-bd_dom_sf"/>
</dbReference>
<dbReference type="RefSeq" id="WP_330199097.1">
    <property type="nucleotide sequence ID" value="NZ_JAZDRP010000004.1"/>
</dbReference>
<dbReference type="NCBIfam" id="TIGR00112">
    <property type="entry name" value="proC"/>
    <property type="match status" value="1"/>
</dbReference>
<dbReference type="Proteomes" id="UP001354971">
    <property type="component" value="Unassembled WGS sequence"/>
</dbReference>
<keyword evidence="2 4" id="KW-0521">NADP</keyword>